<reference evidence="1" key="1">
    <citation type="journal article" date="2020" name="Stud. Mycol.">
        <title>101 Dothideomycetes genomes: a test case for predicting lifestyles and emergence of pathogens.</title>
        <authorList>
            <person name="Haridas S."/>
            <person name="Albert R."/>
            <person name="Binder M."/>
            <person name="Bloem J."/>
            <person name="Labutti K."/>
            <person name="Salamov A."/>
            <person name="Andreopoulos B."/>
            <person name="Baker S."/>
            <person name="Barry K."/>
            <person name="Bills G."/>
            <person name="Bluhm B."/>
            <person name="Cannon C."/>
            <person name="Castanera R."/>
            <person name="Culley D."/>
            <person name="Daum C."/>
            <person name="Ezra D."/>
            <person name="Gonzalez J."/>
            <person name="Henrissat B."/>
            <person name="Kuo A."/>
            <person name="Liang C."/>
            <person name="Lipzen A."/>
            <person name="Lutzoni F."/>
            <person name="Magnuson J."/>
            <person name="Mondo S."/>
            <person name="Nolan M."/>
            <person name="Ohm R."/>
            <person name="Pangilinan J."/>
            <person name="Park H.-J."/>
            <person name="Ramirez L."/>
            <person name="Alfaro M."/>
            <person name="Sun H."/>
            <person name="Tritt A."/>
            <person name="Yoshinaga Y."/>
            <person name="Zwiers L.-H."/>
            <person name="Turgeon B."/>
            <person name="Goodwin S."/>
            <person name="Spatafora J."/>
            <person name="Crous P."/>
            <person name="Grigoriev I."/>
        </authorList>
    </citation>
    <scope>NUCLEOTIDE SEQUENCE</scope>
    <source>
        <strain evidence="1">ATCC 200398</strain>
    </source>
</reference>
<accession>A0ACB6QKU1</accession>
<dbReference type="Proteomes" id="UP000799755">
    <property type="component" value="Unassembled WGS sequence"/>
</dbReference>
<dbReference type="EMBL" id="MU003520">
    <property type="protein sequence ID" value="KAF2467553.1"/>
    <property type="molecule type" value="Genomic_DNA"/>
</dbReference>
<evidence type="ECO:0000313" key="2">
    <source>
        <dbReference type="Proteomes" id="UP000799755"/>
    </source>
</evidence>
<sequence>MGRRKIEIKAIKDDRNRSVTFLKRKGGLFKKAHELSVLCSVDVAVIIFGHNKKLYEFSSGDINETIGRYQYYGGAHEHKGPEDFMGKKDIDDEDEEDEPMASPPRDSHTPPEHAMMPHHLQNQAAFQHIRHQTPSESPPMPNGMPYHHRHPSPQPGSVSRPNSRSHIRRPSSNLAPPQHHISQPPPPQNNYAYMPNPPFYNPQTTQGMPPKPPQGAPQPPQYQYTHPPPTHPQVQQYMQQEQRRQSMPPAFQQPERQQPQGQTSMPVPSPPQPEQNNFQSPPLPQPKPLPSAAKHSIFTPIDDSRSMLAAHWGSSNNLEPHRIEAPQMKTDGGARAQSIDVASMTRPQINGNSPPQAIPQQLPNQPQRTQSTSSVPTIPTPSRTNSMQTDAKRPRLKVQIPSEHSDAGSATANSSPKDSGTTGVTPARTSTDASHSSGVLLPPPSPSANSLLSAGAVGPPNPFARPPPPANSGSYGSRSEMETPLSALPSRFVENGLLPSPSSFYPEWGFGRENNMLPSPLPFQTPIAPNGSGPFDDRKRKTSDEGSDGSSHQKRIKA</sequence>
<gene>
    <name evidence="1" type="ORF">BDR25DRAFT_63611</name>
</gene>
<evidence type="ECO:0000313" key="1">
    <source>
        <dbReference type="EMBL" id="KAF2467553.1"/>
    </source>
</evidence>
<comment type="caution">
    <text evidence="1">The sequence shown here is derived from an EMBL/GenBank/DDBJ whole genome shotgun (WGS) entry which is preliminary data.</text>
</comment>
<keyword evidence="2" id="KW-1185">Reference proteome</keyword>
<organism evidence="1 2">
    <name type="scientific">Lindgomyces ingoldianus</name>
    <dbReference type="NCBI Taxonomy" id="673940"/>
    <lineage>
        <taxon>Eukaryota</taxon>
        <taxon>Fungi</taxon>
        <taxon>Dikarya</taxon>
        <taxon>Ascomycota</taxon>
        <taxon>Pezizomycotina</taxon>
        <taxon>Dothideomycetes</taxon>
        <taxon>Pleosporomycetidae</taxon>
        <taxon>Pleosporales</taxon>
        <taxon>Lindgomycetaceae</taxon>
        <taxon>Lindgomyces</taxon>
    </lineage>
</organism>
<proteinExistence type="predicted"/>
<name>A0ACB6QKU1_9PLEO</name>
<protein>
    <submittedName>
        <fullName evidence="1">Uncharacterized protein</fullName>
    </submittedName>
</protein>